<dbReference type="InterPro" id="IPR017937">
    <property type="entry name" value="Thioredoxin_CS"/>
</dbReference>
<reference evidence="2" key="1">
    <citation type="submission" date="2017-11" db="EMBL/GenBank/DDBJ databases">
        <title>Three new genomes from thermophilic consortium.</title>
        <authorList>
            <person name="Quaggio R."/>
            <person name="Amgarten D."/>
            <person name="Setubal J.C."/>
        </authorList>
    </citation>
    <scope>NUCLEOTIDE SEQUENCE</scope>
    <source>
        <strain evidence="2">ZCTH01-B2</strain>
    </source>
</reference>
<dbReference type="InterPro" id="IPR000866">
    <property type="entry name" value="AhpC/TSA"/>
</dbReference>
<dbReference type="Pfam" id="PF00578">
    <property type="entry name" value="AhpC-TSA"/>
    <property type="match status" value="1"/>
</dbReference>
<dbReference type="AlphaFoldDB" id="A0A953I8R5"/>
<dbReference type="PANTHER" id="PTHR42852:SF13">
    <property type="entry name" value="PROTEIN DIPZ"/>
    <property type="match status" value="1"/>
</dbReference>
<gene>
    <name evidence="2" type="ORF">CWE10_01350</name>
</gene>
<dbReference type="Gene3D" id="3.40.30.10">
    <property type="entry name" value="Glutaredoxin"/>
    <property type="match status" value="1"/>
</dbReference>
<dbReference type="RefSeq" id="WP_011196675.1">
    <property type="nucleotide sequence ID" value="NZ_JACSIR010000030.1"/>
</dbReference>
<proteinExistence type="predicted"/>
<dbReference type="InterPro" id="IPR036249">
    <property type="entry name" value="Thioredoxin-like_sf"/>
</dbReference>
<sequence>MSVSAKPGAARRPAQAVVLLVLALLLAGCGGLQRDAGAAGAGSRSGAQAGGSAADQGTVLEVKPVPGYLAADIRAKDVFTGEVLTLSDLKGTPVLLNFWATWCGPCREEMPEMEEFHQEMGDAVRVVAVSADSGDSPEKMAAFAEALGLTFSVVHDGGSAARAYRVGAIPTSFFIDGEGVIQVRYTGPLTLEQMKEYAELASNTAEDPEHP</sequence>
<evidence type="ECO:0000313" key="3">
    <source>
        <dbReference type="Proteomes" id="UP000732377"/>
    </source>
</evidence>
<dbReference type="GO" id="GO:0016491">
    <property type="term" value="F:oxidoreductase activity"/>
    <property type="evidence" value="ECO:0007669"/>
    <property type="project" value="InterPro"/>
</dbReference>
<dbReference type="GO" id="GO:0016209">
    <property type="term" value="F:antioxidant activity"/>
    <property type="evidence" value="ECO:0007669"/>
    <property type="project" value="InterPro"/>
</dbReference>
<name>A0A953I8R5_SYMTR</name>
<dbReference type="PROSITE" id="PS51352">
    <property type="entry name" value="THIOREDOXIN_2"/>
    <property type="match status" value="1"/>
</dbReference>
<evidence type="ECO:0000313" key="2">
    <source>
        <dbReference type="EMBL" id="MBY6274854.1"/>
    </source>
</evidence>
<dbReference type="PROSITE" id="PS00194">
    <property type="entry name" value="THIOREDOXIN_1"/>
    <property type="match status" value="1"/>
</dbReference>
<dbReference type="PANTHER" id="PTHR42852">
    <property type="entry name" value="THIOL:DISULFIDE INTERCHANGE PROTEIN DSBE"/>
    <property type="match status" value="1"/>
</dbReference>
<accession>A0A953I8R5</accession>
<organism evidence="2 3">
    <name type="scientific">Symbiobacterium thermophilum</name>
    <dbReference type="NCBI Taxonomy" id="2734"/>
    <lineage>
        <taxon>Bacteria</taxon>
        <taxon>Bacillati</taxon>
        <taxon>Bacillota</taxon>
        <taxon>Clostridia</taxon>
        <taxon>Eubacteriales</taxon>
        <taxon>Symbiobacteriaceae</taxon>
        <taxon>Symbiobacterium</taxon>
    </lineage>
</organism>
<comment type="caution">
    <text evidence="2">The sequence shown here is derived from an EMBL/GenBank/DDBJ whole genome shotgun (WGS) entry which is preliminary data.</text>
</comment>
<feature type="domain" description="Thioredoxin" evidence="1">
    <location>
        <begin position="64"/>
        <end position="203"/>
    </location>
</feature>
<dbReference type="SUPFAM" id="SSF52833">
    <property type="entry name" value="Thioredoxin-like"/>
    <property type="match status" value="1"/>
</dbReference>
<dbReference type="EMBL" id="PIUK01000005">
    <property type="protein sequence ID" value="MBY6274854.1"/>
    <property type="molecule type" value="Genomic_DNA"/>
</dbReference>
<protein>
    <submittedName>
        <fullName evidence="2">TlpA family protein disulfide reductase</fullName>
    </submittedName>
</protein>
<dbReference type="CDD" id="cd02966">
    <property type="entry name" value="TlpA_like_family"/>
    <property type="match status" value="1"/>
</dbReference>
<evidence type="ECO:0000259" key="1">
    <source>
        <dbReference type="PROSITE" id="PS51352"/>
    </source>
</evidence>
<dbReference type="InterPro" id="IPR013766">
    <property type="entry name" value="Thioredoxin_domain"/>
</dbReference>
<dbReference type="OMA" id="TINIDRW"/>
<dbReference type="PROSITE" id="PS51257">
    <property type="entry name" value="PROKAR_LIPOPROTEIN"/>
    <property type="match status" value="1"/>
</dbReference>
<dbReference type="Proteomes" id="UP000732377">
    <property type="component" value="Unassembled WGS sequence"/>
</dbReference>
<dbReference type="InterPro" id="IPR050553">
    <property type="entry name" value="Thioredoxin_ResA/DsbE_sf"/>
</dbReference>